<dbReference type="EMBL" id="UOEU01000255">
    <property type="protein sequence ID" value="VAW31596.1"/>
    <property type="molecule type" value="Genomic_DNA"/>
</dbReference>
<sequence length="331" mass="37131">MSELTVLLLSILAATLPTMLYVAIIYWVDRYEKEPWWLLSAAFLWGALPAIFIAFIFNTLLSQPLLLLLGTELGEAAAPSLIGPPVEETVKGLALVAIFIFWRSEIDSPLDGIIYGAVVGMGFAMVENVFYFVDTFNQGGVEAWGINIILRAVIFGLNHALFSSFVGLGIAVARLSPNRAVQLTAPLLGWGTAVFLHFLHNFTITLGEMFIFVTLLFDWGGVWLVLAIILWAVLQERRWLRKYLAEEVAVGTLTLSQFTAASSGRKRFVFLLDTLLDKGFRANRQAAHFFLQCSHLAYTKHHWKLFQDEKSAQEIVSLRQEISLLAHQLRQ</sequence>
<feature type="transmembrane region" description="Helical" evidence="1">
    <location>
        <begin position="211"/>
        <end position="234"/>
    </location>
</feature>
<evidence type="ECO:0000313" key="2">
    <source>
        <dbReference type="EMBL" id="VAW31596.1"/>
    </source>
</evidence>
<evidence type="ECO:0000256" key="1">
    <source>
        <dbReference type="SAM" id="Phobius"/>
    </source>
</evidence>
<name>A0A3B0VHQ3_9ZZZZ</name>
<keyword evidence="1" id="KW-1133">Transmembrane helix</keyword>
<keyword evidence="1" id="KW-0812">Transmembrane</keyword>
<dbReference type="InterPro" id="IPR026898">
    <property type="entry name" value="PrsW"/>
</dbReference>
<dbReference type="PANTHER" id="PTHR36844:SF1">
    <property type="entry name" value="PROTEASE PRSW"/>
    <property type="match status" value="1"/>
</dbReference>
<feature type="transmembrane region" description="Helical" evidence="1">
    <location>
        <begin position="148"/>
        <end position="173"/>
    </location>
</feature>
<dbReference type="Pfam" id="PF13367">
    <property type="entry name" value="PrsW-protease"/>
    <property type="match status" value="1"/>
</dbReference>
<organism evidence="2">
    <name type="scientific">hydrothermal vent metagenome</name>
    <dbReference type="NCBI Taxonomy" id="652676"/>
    <lineage>
        <taxon>unclassified sequences</taxon>
        <taxon>metagenomes</taxon>
        <taxon>ecological metagenomes</taxon>
    </lineage>
</organism>
<accession>A0A3B0VHQ3</accession>
<gene>
    <name evidence="2" type="ORF">MNBD_CHLOROFLEXI01-2744</name>
</gene>
<reference evidence="2" key="1">
    <citation type="submission" date="2018-06" db="EMBL/GenBank/DDBJ databases">
        <authorList>
            <person name="Zhirakovskaya E."/>
        </authorList>
    </citation>
    <scope>NUCLEOTIDE SEQUENCE</scope>
</reference>
<dbReference type="PANTHER" id="PTHR36844">
    <property type="entry name" value="PROTEASE PRSW"/>
    <property type="match status" value="1"/>
</dbReference>
<proteinExistence type="predicted"/>
<keyword evidence="1" id="KW-0472">Membrane</keyword>
<feature type="transmembrane region" description="Helical" evidence="1">
    <location>
        <begin position="35"/>
        <end position="61"/>
    </location>
</feature>
<feature type="transmembrane region" description="Helical" evidence="1">
    <location>
        <begin position="113"/>
        <end position="133"/>
    </location>
</feature>
<evidence type="ECO:0008006" key="3">
    <source>
        <dbReference type="Google" id="ProtNLM"/>
    </source>
</evidence>
<feature type="transmembrane region" description="Helical" evidence="1">
    <location>
        <begin position="6"/>
        <end position="28"/>
    </location>
</feature>
<protein>
    <recommendedName>
        <fullName evidence="3">PrsW family intramembrane metalloprotease</fullName>
    </recommendedName>
</protein>
<dbReference type="AlphaFoldDB" id="A0A3B0VHQ3"/>
<feature type="transmembrane region" description="Helical" evidence="1">
    <location>
        <begin position="180"/>
        <end position="199"/>
    </location>
</feature>
<dbReference type="GO" id="GO:0008233">
    <property type="term" value="F:peptidase activity"/>
    <property type="evidence" value="ECO:0007669"/>
    <property type="project" value="InterPro"/>
</dbReference>